<protein>
    <submittedName>
        <fullName evidence="4">Uncharacterized protein DUF5060</fullName>
    </submittedName>
</protein>
<sequence length="612" mass="67938">MGNNWGNRRKRSRVALVLLLAGCSGAGDTSETDTTETDTSETVAMSISTTTPSTDPPTTSAPESPTIPDDLPVVESVTASADTVATYERLDLLVDVSAEFDNHFDQREIALDLTLTSPTGTERTVPGFWHADDGWTFRITADEPGEWTYDVVATDARGASRPTSGTFSATASDHPGFIRVGSDVDPDYSTRYFAHDDGTPWFGYGHADLEMAFGGFSGETFSKMADMAEIGENFEMWWPQWSSNLVQNSYDTYNAGSAATVDLVVAEAERNGISLAFTIWIHQLLRTEDHPWGTGEWGRNGFNQLVDRPEDFFVDDEAWAWQENYYRYVIARWSHSPAIAMWQTITEVNGTNSYEQTDAWHERLNAYFQDHDPYRHPTTATGSGGYWWPAAFEVMDVPQMHVYEQFHANPIEAAEIMADWTIDMWEFQDKPNWIGEYGDRRPGTYPEFSHNATWATFAAGGATTPIEWNDGYDYGRFDDDQAADMARFVAFAEQIPMVRLDPEQLTVTPSDAAARAWGVGSEGGGVVWIQDTTGAARSETDVEDLDAMRARPALSGVSISIDGLPDGDYSATPYDTWIGERLAPIPFTCEGDVCRLSLPDFRFDLALELAPA</sequence>
<dbReference type="InterPro" id="IPR017853">
    <property type="entry name" value="GH"/>
</dbReference>
<dbReference type="InterPro" id="IPR032260">
    <property type="entry name" value="DUF5060"/>
</dbReference>
<dbReference type="Gene3D" id="3.20.20.80">
    <property type="entry name" value="Glycosidases"/>
    <property type="match status" value="1"/>
</dbReference>
<dbReference type="GO" id="GO:0005975">
    <property type="term" value="P:carbohydrate metabolic process"/>
    <property type="evidence" value="ECO:0007669"/>
    <property type="project" value="UniProtKB-ARBA"/>
</dbReference>
<organism evidence="4 5">
    <name type="scientific">Ilumatobacter fluminis</name>
    <dbReference type="NCBI Taxonomy" id="467091"/>
    <lineage>
        <taxon>Bacteria</taxon>
        <taxon>Bacillati</taxon>
        <taxon>Actinomycetota</taxon>
        <taxon>Acidimicrobiia</taxon>
        <taxon>Acidimicrobiales</taxon>
        <taxon>Ilumatobacteraceae</taxon>
        <taxon>Ilumatobacter</taxon>
    </lineage>
</organism>
<feature type="compositionally biased region" description="Acidic residues" evidence="1">
    <location>
        <begin position="30"/>
        <end position="39"/>
    </location>
</feature>
<evidence type="ECO:0000256" key="2">
    <source>
        <dbReference type="SAM" id="SignalP"/>
    </source>
</evidence>
<evidence type="ECO:0000313" key="5">
    <source>
        <dbReference type="Proteomes" id="UP000294558"/>
    </source>
</evidence>
<dbReference type="AlphaFoldDB" id="A0A4R7I0D2"/>
<name>A0A4R7I0D2_9ACTN</name>
<comment type="caution">
    <text evidence="4">The sequence shown here is derived from an EMBL/GenBank/DDBJ whole genome shotgun (WGS) entry which is preliminary data.</text>
</comment>
<reference evidence="4 5" key="1">
    <citation type="submission" date="2019-03" db="EMBL/GenBank/DDBJ databases">
        <title>Sequencing the genomes of 1000 actinobacteria strains.</title>
        <authorList>
            <person name="Klenk H.-P."/>
        </authorList>
    </citation>
    <scope>NUCLEOTIDE SEQUENCE [LARGE SCALE GENOMIC DNA]</scope>
    <source>
        <strain evidence="4 5">DSM 18936</strain>
    </source>
</reference>
<dbReference type="Gene3D" id="2.60.40.10">
    <property type="entry name" value="Immunoglobulins"/>
    <property type="match status" value="1"/>
</dbReference>
<dbReference type="InterPro" id="IPR013783">
    <property type="entry name" value="Ig-like_fold"/>
</dbReference>
<dbReference type="Pfam" id="PF16586">
    <property type="entry name" value="DUF5060"/>
    <property type="match status" value="1"/>
</dbReference>
<accession>A0A4R7I0D2</accession>
<feature type="compositionally biased region" description="Low complexity" evidence="1">
    <location>
        <begin position="40"/>
        <end position="68"/>
    </location>
</feature>
<evidence type="ECO:0000259" key="3">
    <source>
        <dbReference type="Pfam" id="PF16586"/>
    </source>
</evidence>
<dbReference type="Proteomes" id="UP000294558">
    <property type="component" value="Unassembled WGS sequence"/>
</dbReference>
<dbReference type="RefSeq" id="WP_133869191.1">
    <property type="nucleotide sequence ID" value="NZ_SOAU01000001.1"/>
</dbReference>
<keyword evidence="2" id="KW-0732">Signal</keyword>
<keyword evidence="5" id="KW-1185">Reference proteome</keyword>
<dbReference type="EMBL" id="SOAU01000001">
    <property type="protein sequence ID" value="TDT16855.1"/>
    <property type="molecule type" value="Genomic_DNA"/>
</dbReference>
<feature type="signal peptide" evidence="2">
    <location>
        <begin position="1"/>
        <end position="26"/>
    </location>
</feature>
<evidence type="ECO:0000256" key="1">
    <source>
        <dbReference type="SAM" id="MobiDB-lite"/>
    </source>
</evidence>
<feature type="region of interest" description="Disordered" evidence="1">
    <location>
        <begin position="25"/>
        <end position="69"/>
    </location>
</feature>
<feature type="chain" id="PRO_5039116234" evidence="2">
    <location>
        <begin position="27"/>
        <end position="612"/>
    </location>
</feature>
<evidence type="ECO:0000313" key="4">
    <source>
        <dbReference type="EMBL" id="TDT16855.1"/>
    </source>
</evidence>
<dbReference type="OrthoDB" id="3310285at2"/>
<feature type="domain" description="DUF5060" evidence="3">
    <location>
        <begin position="83"/>
        <end position="152"/>
    </location>
</feature>
<dbReference type="SUPFAM" id="SSF51445">
    <property type="entry name" value="(Trans)glycosidases"/>
    <property type="match status" value="1"/>
</dbReference>
<gene>
    <name evidence="4" type="ORF">BDK89_2454</name>
</gene>
<proteinExistence type="predicted"/>